<feature type="coiled-coil region" evidence="1">
    <location>
        <begin position="69"/>
        <end position="123"/>
    </location>
</feature>
<gene>
    <name evidence="3" type="ORF">VB854_19075</name>
</gene>
<feature type="chain" id="PRO_5046905610" evidence="2">
    <location>
        <begin position="24"/>
        <end position="153"/>
    </location>
</feature>
<evidence type="ECO:0000313" key="4">
    <source>
        <dbReference type="Proteomes" id="UP001301728"/>
    </source>
</evidence>
<dbReference type="CDD" id="cd09916">
    <property type="entry name" value="CpxP_like"/>
    <property type="match status" value="1"/>
</dbReference>
<accession>A0ABU5U2D3</accession>
<dbReference type="Proteomes" id="UP001301728">
    <property type="component" value="Unassembled WGS sequence"/>
</dbReference>
<dbReference type="Pfam" id="PF07813">
    <property type="entry name" value="LTXXQ"/>
    <property type="match status" value="1"/>
</dbReference>
<evidence type="ECO:0000313" key="3">
    <source>
        <dbReference type="EMBL" id="MEA5521046.1"/>
    </source>
</evidence>
<sequence>MLRSWILLLTLFLPTFHSAIAHAATSEKILSQVQAQAKVYAGESDDDTEQLLKQLNATPEQKQRMQEIRAQYQDKISQRRQQLRLAQEQLQALLSSNASPSQIRQKYDELLQLKQEMSKLQFEIILQIREVLTPEQRRQFAEIMEQRRRNRPR</sequence>
<dbReference type="EMBL" id="JAYGHT010000129">
    <property type="protein sequence ID" value="MEA5521046.1"/>
    <property type="molecule type" value="Genomic_DNA"/>
</dbReference>
<name>A0ABU5U2D3_9CYAN</name>
<protein>
    <submittedName>
        <fullName evidence="3">Spy/CpxP family protein refolding chaperone</fullName>
    </submittedName>
</protein>
<evidence type="ECO:0000256" key="1">
    <source>
        <dbReference type="SAM" id="Coils"/>
    </source>
</evidence>
<evidence type="ECO:0000256" key="2">
    <source>
        <dbReference type="SAM" id="SignalP"/>
    </source>
</evidence>
<keyword evidence="4" id="KW-1185">Reference proteome</keyword>
<organism evidence="3 4">
    <name type="scientific">Limnoraphis robusta CCNP1315</name>
    <dbReference type="NCBI Taxonomy" id="3110306"/>
    <lineage>
        <taxon>Bacteria</taxon>
        <taxon>Bacillati</taxon>
        <taxon>Cyanobacteriota</taxon>
        <taxon>Cyanophyceae</taxon>
        <taxon>Oscillatoriophycideae</taxon>
        <taxon>Oscillatoriales</taxon>
        <taxon>Sirenicapillariaceae</taxon>
        <taxon>Limnoraphis</taxon>
    </lineage>
</organism>
<proteinExistence type="predicted"/>
<feature type="signal peptide" evidence="2">
    <location>
        <begin position="1"/>
        <end position="23"/>
    </location>
</feature>
<dbReference type="Gene3D" id="1.20.120.1490">
    <property type="match status" value="1"/>
</dbReference>
<keyword evidence="2" id="KW-0732">Signal</keyword>
<comment type="caution">
    <text evidence="3">The sequence shown here is derived from an EMBL/GenBank/DDBJ whole genome shotgun (WGS) entry which is preliminary data.</text>
</comment>
<reference evidence="3 4" key="1">
    <citation type="submission" date="2023-12" db="EMBL/GenBank/DDBJ databases">
        <title>Baltic Sea Cyanobacteria.</title>
        <authorList>
            <person name="Delbaje E."/>
            <person name="Fewer D.P."/>
            <person name="Shishido T.K."/>
        </authorList>
    </citation>
    <scope>NUCLEOTIDE SEQUENCE [LARGE SCALE GENOMIC DNA]</scope>
    <source>
        <strain evidence="3 4">CCNP 1315</strain>
    </source>
</reference>
<dbReference type="InterPro" id="IPR012899">
    <property type="entry name" value="LTXXQ"/>
</dbReference>
<dbReference type="RefSeq" id="WP_323272020.1">
    <property type="nucleotide sequence ID" value="NZ_JAYGHT010000129.1"/>
</dbReference>
<keyword evidence="1" id="KW-0175">Coiled coil</keyword>